<evidence type="ECO:0000256" key="1">
    <source>
        <dbReference type="SAM" id="SignalP"/>
    </source>
</evidence>
<name>A0A8F4KHN8_9BURK</name>
<organism evidence="2 3">
    <name type="scientific">Paraburkholderia sprentiae WSM5005</name>
    <dbReference type="NCBI Taxonomy" id="754502"/>
    <lineage>
        <taxon>Bacteria</taxon>
        <taxon>Pseudomonadati</taxon>
        <taxon>Pseudomonadota</taxon>
        <taxon>Betaproteobacteria</taxon>
        <taxon>Burkholderiales</taxon>
        <taxon>Burkholderiaceae</taxon>
        <taxon>Paraburkholderia</taxon>
    </lineage>
</organism>
<keyword evidence="1" id="KW-0732">Signal</keyword>
<protein>
    <submittedName>
        <fullName evidence="2">Uncharacterized protein</fullName>
    </submittedName>
</protein>
<dbReference type="Gene3D" id="3.40.630.10">
    <property type="entry name" value="Zn peptidases"/>
    <property type="match status" value="1"/>
</dbReference>
<dbReference type="Proteomes" id="UP000179860">
    <property type="component" value="Chromosome 2"/>
</dbReference>
<evidence type="ECO:0000313" key="3">
    <source>
        <dbReference type="Proteomes" id="UP000179860"/>
    </source>
</evidence>
<dbReference type="EMBL" id="CP017562">
    <property type="protein sequence ID" value="QXE07268.1"/>
    <property type="molecule type" value="Genomic_DNA"/>
</dbReference>
<gene>
    <name evidence="2" type="ORF">BJG93_36275</name>
</gene>
<accession>A0A8F4KHN8</accession>
<feature type="signal peptide" evidence="1">
    <location>
        <begin position="1"/>
        <end position="21"/>
    </location>
</feature>
<feature type="chain" id="PRO_5034532175" evidence="1">
    <location>
        <begin position="22"/>
        <end position="60"/>
    </location>
</feature>
<evidence type="ECO:0000313" key="2">
    <source>
        <dbReference type="EMBL" id="QXE07268.1"/>
    </source>
</evidence>
<keyword evidence="3" id="KW-1185">Reference proteome</keyword>
<dbReference type="KEGG" id="pspw:BJG93_36275"/>
<sequence>MTHRSLQWTTHCMHHATCAQAAGKWVNTPVNTAANSCISGARHDAAYLACVAPCAIIFVS</sequence>
<dbReference type="AlphaFoldDB" id="A0A8F4KHN8"/>
<proteinExistence type="predicted"/>
<reference evidence="2" key="1">
    <citation type="submission" date="2016-09" db="EMBL/GenBank/DDBJ databases">
        <title>The Complete Genome of Burkholderia sprentiae wsm5005.</title>
        <authorList>
            <person name="De Meyer S."/>
            <person name="Wang P."/>
            <person name="Terpolilli J."/>
        </authorList>
    </citation>
    <scope>NUCLEOTIDE SEQUENCE [LARGE SCALE GENOMIC DNA]</scope>
    <source>
        <strain evidence="2">WSM5005</strain>
    </source>
</reference>